<keyword evidence="7" id="KW-1185">Reference proteome</keyword>
<evidence type="ECO:0000256" key="1">
    <source>
        <dbReference type="ARBA" id="ARBA00009437"/>
    </source>
</evidence>
<keyword evidence="2" id="KW-0805">Transcription regulation</keyword>
<dbReference type="CDD" id="cd05466">
    <property type="entry name" value="PBP2_LTTR_substrate"/>
    <property type="match status" value="1"/>
</dbReference>
<accession>A0A8J6IX82</accession>
<dbReference type="AlphaFoldDB" id="A0A8J6IX82"/>
<dbReference type="Pfam" id="PF00126">
    <property type="entry name" value="HTH_1"/>
    <property type="match status" value="1"/>
</dbReference>
<evidence type="ECO:0000256" key="4">
    <source>
        <dbReference type="ARBA" id="ARBA00023163"/>
    </source>
</evidence>
<evidence type="ECO:0000256" key="3">
    <source>
        <dbReference type="ARBA" id="ARBA00023125"/>
    </source>
</evidence>
<evidence type="ECO:0000313" key="6">
    <source>
        <dbReference type="EMBL" id="MBC3767297.1"/>
    </source>
</evidence>
<comment type="similarity">
    <text evidence="1">Belongs to the LysR transcriptional regulatory family.</text>
</comment>
<evidence type="ECO:0000256" key="2">
    <source>
        <dbReference type="ARBA" id="ARBA00023015"/>
    </source>
</evidence>
<dbReference type="PANTHER" id="PTHR30126">
    <property type="entry name" value="HTH-TYPE TRANSCRIPTIONAL REGULATOR"/>
    <property type="match status" value="1"/>
</dbReference>
<keyword evidence="4" id="KW-0804">Transcription</keyword>
<protein>
    <submittedName>
        <fullName evidence="6">LysR family transcriptional regulator</fullName>
    </submittedName>
</protein>
<dbReference type="EMBL" id="JACNEP010000016">
    <property type="protein sequence ID" value="MBC3767297.1"/>
    <property type="molecule type" value="Genomic_DNA"/>
</dbReference>
<dbReference type="GO" id="GO:0003700">
    <property type="term" value="F:DNA-binding transcription factor activity"/>
    <property type="evidence" value="ECO:0007669"/>
    <property type="project" value="InterPro"/>
</dbReference>
<organism evidence="6 7">
    <name type="scientific">Neptunicella marina</name>
    <dbReference type="NCBI Taxonomy" id="2125989"/>
    <lineage>
        <taxon>Bacteria</taxon>
        <taxon>Pseudomonadati</taxon>
        <taxon>Pseudomonadota</taxon>
        <taxon>Gammaproteobacteria</taxon>
        <taxon>Alteromonadales</taxon>
        <taxon>Alteromonadaceae</taxon>
        <taxon>Neptunicella</taxon>
    </lineage>
</organism>
<dbReference type="Gene3D" id="1.10.10.10">
    <property type="entry name" value="Winged helix-like DNA-binding domain superfamily/Winged helix DNA-binding domain"/>
    <property type="match status" value="1"/>
</dbReference>
<dbReference type="InterPro" id="IPR036388">
    <property type="entry name" value="WH-like_DNA-bd_sf"/>
</dbReference>
<dbReference type="Pfam" id="PF03466">
    <property type="entry name" value="LysR_substrate"/>
    <property type="match status" value="1"/>
</dbReference>
<dbReference type="SUPFAM" id="SSF53850">
    <property type="entry name" value="Periplasmic binding protein-like II"/>
    <property type="match status" value="1"/>
</dbReference>
<dbReference type="InterPro" id="IPR005119">
    <property type="entry name" value="LysR_subst-bd"/>
</dbReference>
<name>A0A8J6IX82_9ALTE</name>
<dbReference type="PANTHER" id="PTHR30126:SF88">
    <property type="entry name" value="TRANSCRIPTIONAL REGULATOR-RELATED"/>
    <property type="match status" value="1"/>
</dbReference>
<dbReference type="RefSeq" id="WP_186507814.1">
    <property type="nucleotide sequence ID" value="NZ_JACNEP010000016.1"/>
</dbReference>
<dbReference type="SUPFAM" id="SSF46785">
    <property type="entry name" value="Winged helix' DNA-binding domain"/>
    <property type="match status" value="1"/>
</dbReference>
<dbReference type="GO" id="GO:0000976">
    <property type="term" value="F:transcription cis-regulatory region binding"/>
    <property type="evidence" value="ECO:0007669"/>
    <property type="project" value="TreeGrafter"/>
</dbReference>
<dbReference type="PROSITE" id="PS50931">
    <property type="entry name" value="HTH_LYSR"/>
    <property type="match status" value="1"/>
</dbReference>
<sequence length="289" mass="32168">MHKVSIEQWRMFVAVVEAGGFAAAGDTLFKTQTAISHGIKKLEQNLNKPLFEIKGRRAELTSFGHSLLPAARQLIGSAEQLERQAVSQPDLLRKQLSIALDILYPVTTFYAAAKQFSVLYPDYNLDIHQTCLSRAAELLEDGKVQFAIASRLPAGCISHSVYDAHLMLVCHAQHPLSGIKQLQLNDLKASTQVVIRDAGVRRVVDSGWLGCPNRFIVADMQQALQAVLAQCGFAWLPCWLAEPYVQNQQLCALQLEQGHKRVVQLQFGYYENEANNQALHKLIALLDSH</sequence>
<evidence type="ECO:0000259" key="5">
    <source>
        <dbReference type="PROSITE" id="PS50931"/>
    </source>
</evidence>
<feature type="domain" description="HTH lysR-type" evidence="5">
    <location>
        <begin position="4"/>
        <end position="61"/>
    </location>
</feature>
<proteinExistence type="inferred from homology"/>
<keyword evidence="3" id="KW-0238">DNA-binding</keyword>
<dbReference type="Proteomes" id="UP000601768">
    <property type="component" value="Unassembled WGS sequence"/>
</dbReference>
<dbReference type="InterPro" id="IPR000847">
    <property type="entry name" value="LysR_HTH_N"/>
</dbReference>
<comment type="caution">
    <text evidence="6">The sequence shown here is derived from an EMBL/GenBank/DDBJ whole genome shotgun (WGS) entry which is preliminary data.</text>
</comment>
<evidence type="ECO:0000313" key="7">
    <source>
        <dbReference type="Proteomes" id="UP000601768"/>
    </source>
</evidence>
<dbReference type="Gene3D" id="3.40.190.290">
    <property type="match status" value="1"/>
</dbReference>
<dbReference type="InterPro" id="IPR036390">
    <property type="entry name" value="WH_DNA-bd_sf"/>
</dbReference>
<reference evidence="6" key="1">
    <citation type="journal article" date="2018" name="Int. J. Syst. Evol. Microbiol.">
        <title>Neptunicella marina gen. nov., sp. nov., isolated from surface seawater.</title>
        <authorList>
            <person name="Liu X."/>
            <person name="Lai Q."/>
            <person name="Du Y."/>
            <person name="Zhang X."/>
            <person name="Liu Z."/>
            <person name="Sun F."/>
            <person name="Shao Z."/>
        </authorList>
    </citation>
    <scope>NUCLEOTIDE SEQUENCE</scope>
    <source>
        <strain evidence="6">S27-2</strain>
    </source>
</reference>
<reference evidence="6" key="2">
    <citation type="submission" date="2020-08" db="EMBL/GenBank/DDBJ databases">
        <authorList>
            <person name="Lai Q."/>
        </authorList>
    </citation>
    <scope>NUCLEOTIDE SEQUENCE</scope>
    <source>
        <strain evidence="6">S27-2</strain>
    </source>
</reference>
<gene>
    <name evidence="6" type="ORF">H8B19_15560</name>
</gene>